<dbReference type="EMBL" id="JAWDGP010007046">
    <property type="protein sequence ID" value="KAK3730918.1"/>
    <property type="molecule type" value="Genomic_DNA"/>
</dbReference>
<organism evidence="1 2">
    <name type="scientific">Elysia crispata</name>
    <name type="common">lettuce slug</name>
    <dbReference type="NCBI Taxonomy" id="231223"/>
    <lineage>
        <taxon>Eukaryota</taxon>
        <taxon>Metazoa</taxon>
        <taxon>Spiralia</taxon>
        <taxon>Lophotrochozoa</taxon>
        <taxon>Mollusca</taxon>
        <taxon>Gastropoda</taxon>
        <taxon>Heterobranchia</taxon>
        <taxon>Euthyneura</taxon>
        <taxon>Panpulmonata</taxon>
        <taxon>Sacoglossa</taxon>
        <taxon>Placobranchoidea</taxon>
        <taxon>Plakobranchidae</taxon>
        <taxon>Elysia</taxon>
    </lineage>
</organism>
<sequence>MSRGVRLVLSEICGALAWLSPLRYAPNSFDFFLGHCEPDLHGCCPPSSLARSAQPHYRRQSFLYHGQLNGYNGQQVIVTICETLTTHLLKFSLFSSFDVDFGHDLSKLAIWSPVQLPVPL</sequence>
<evidence type="ECO:0000313" key="1">
    <source>
        <dbReference type="EMBL" id="KAK3730918.1"/>
    </source>
</evidence>
<keyword evidence="2" id="KW-1185">Reference proteome</keyword>
<comment type="caution">
    <text evidence="1">The sequence shown here is derived from an EMBL/GenBank/DDBJ whole genome shotgun (WGS) entry which is preliminary data.</text>
</comment>
<gene>
    <name evidence="1" type="ORF">RRG08_067217</name>
</gene>
<proteinExistence type="predicted"/>
<dbReference type="AlphaFoldDB" id="A0AAE0Y2N4"/>
<accession>A0AAE0Y2N4</accession>
<protein>
    <submittedName>
        <fullName evidence="1">Uncharacterized protein</fullName>
    </submittedName>
</protein>
<reference evidence="1" key="1">
    <citation type="journal article" date="2023" name="G3 (Bethesda)">
        <title>A reference genome for the long-term kleptoplast-retaining sea slug Elysia crispata morphotype clarki.</title>
        <authorList>
            <person name="Eastman K.E."/>
            <person name="Pendleton A.L."/>
            <person name="Shaikh M.A."/>
            <person name="Suttiyut T."/>
            <person name="Ogas R."/>
            <person name="Tomko P."/>
            <person name="Gavelis G."/>
            <person name="Widhalm J.R."/>
            <person name="Wisecaver J.H."/>
        </authorList>
    </citation>
    <scope>NUCLEOTIDE SEQUENCE</scope>
    <source>
        <strain evidence="1">ECLA1</strain>
    </source>
</reference>
<dbReference type="Proteomes" id="UP001283361">
    <property type="component" value="Unassembled WGS sequence"/>
</dbReference>
<name>A0AAE0Y2N4_9GAST</name>
<evidence type="ECO:0000313" key="2">
    <source>
        <dbReference type="Proteomes" id="UP001283361"/>
    </source>
</evidence>